<dbReference type="Proteomes" id="UP000887579">
    <property type="component" value="Unplaced"/>
</dbReference>
<organism evidence="1 2">
    <name type="scientific">Panagrolaimus sp. ES5</name>
    <dbReference type="NCBI Taxonomy" id="591445"/>
    <lineage>
        <taxon>Eukaryota</taxon>
        <taxon>Metazoa</taxon>
        <taxon>Ecdysozoa</taxon>
        <taxon>Nematoda</taxon>
        <taxon>Chromadorea</taxon>
        <taxon>Rhabditida</taxon>
        <taxon>Tylenchina</taxon>
        <taxon>Panagrolaimomorpha</taxon>
        <taxon>Panagrolaimoidea</taxon>
        <taxon>Panagrolaimidae</taxon>
        <taxon>Panagrolaimus</taxon>
    </lineage>
</organism>
<reference evidence="2" key="1">
    <citation type="submission" date="2022-11" db="UniProtKB">
        <authorList>
            <consortium name="WormBaseParasite"/>
        </authorList>
    </citation>
    <scope>IDENTIFICATION</scope>
</reference>
<evidence type="ECO:0000313" key="2">
    <source>
        <dbReference type="WBParaSite" id="ES5_v2.g25073.t1"/>
    </source>
</evidence>
<protein>
    <submittedName>
        <fullName evidence="2">Uncharacterized protein</fullName>
    </submittedName>
</protein>
<dbReference type="WBParaSite" id="ES5_v2.g25073.t1">
    <property type="protein sequence ID" value="ES5_v2.g25073.t1"/>
    <property type="gene ID" value="ES5_v2.g25073"/>
</dbReference>
<name>A0AC34G5J0_9BILA</name>
<evidence type="ECO:0000313" key="1">
    <source>
        <dbReference type="Proteomes" id="UP000887579"/>
    </source>
</evidence>
<accession>A0AC34G5J0</accession>
<sequence>KHFWSGDAEDRLNAHIGNSDLHPQKLQSKAKEIQRDFVHRGYAG</sequence>
<proteinExistence type="predicted"/>